<organism evidence="10 11">
    <name type="scientific">Clostridium oceanicum</name>
    <dbReference type="NCBI Taxonomy" id="1543"/>
    <lineage>
        <taxon>Bacteria</taxon>
        <taxon>Bacillati</taxon>
        <taxon>Bacillota</taxon>
        <taxon>Clostridia</taxon>
        <taxon>Eubacteriales</taxon>
        <taxon>Clostridiaceae</taxon>
        <taxon>Clostridium</taxon>
    </lineage>
</organism>
<evidence type="ECO:0000256" key="2">
    <source>
        <dbReference type="ARBA" id="ARBA00009904"/>
    </source>
</evidence>
<comment type="caution">
    <text evidence="10">The sequence shown here is derived from an EMBL/GenBank/DDBJ whole genome shotgun (WGS) entry which is preliminary data.</text>
</comment>
<evidence type="ECO:0000256" key="9">
    <source>
        <dbReference type="SAM" id="Phobius"/>
    </source>
</evidence>
<dbReference type="InterPro" id="IPR002490">
    <property type="entry name" value="V-ATPase_116kDa_su"/>
</dbReference>
<proteinExistence type="inferred from homology"/>
<comment type="similarity">
    <text evidence="2">Belongs to the V-ATPase 116 kDa subunit family.</text>
</comment>
<keyword evidence="5 9" id="KW-1133">Transmembrane helix</keyword>
<evidence type="ECO:0000313" key="11">
    <source>
        <dbReference type="Proteomes" id="UP001501510"/>
    </source>
</evidence>
<dbReference type="EMBL" id="BAAACG010000019">
    <property type="protein sequence ID" value="GAA0746142.1"/>
    <property type="molecule type" value="Genomic_DNA"/>
</dbReference>
<feature type="coiled-coil region" evidence="8">
    <location>
        <begin position="232"/>
        <end position="273"/>
    </location>
</feature>
<feature type="transmembrane region" description="Helical" evidence="9">
    <location>
        <begin position="447"/>
        <end position="472"/>
    </location>
</feature>
<feature type="transmembrane region" description="Helical" evidence="9">
    <location>
        <begin position="409"/>
        <end position="427"/>
    </location>
</feature>
<dbReference type="Proteomes" id="UP001501510">
    <property type="component" value="Unassembled WGS sequence"/>
</dbReference>
<feature type="transmembrane region" description="Helical" evidence="9">
    <location>
        <begin position="484"/>
        <end position="502"/>
    </location>
</feature>
<reference evidence="10 11" key="1">
    <citation type="journal article" date="2019" name="Int. J. Syst. Evol. Microbiol.">
        <title>The Global Catalogue of Microorganisms (GCM) 10K type strain sequencing project: providing services to taxonomists for standard genome sequencing and annotation.</title>
        <authorList>
            <consortium name="The Broad Institute Genomics Platform"/>
            <consortium name="The Broad Institute Genome Sequencing Center for Infectious Disease"/>
            <person name="Wu L."/>
            <person name="Ma J."/>
        </authorList>
    </citation>
    <scope>NUCLEOTIDE SEQUENCE [LARGE SCALE GENOMIC DNA]</scope>
    <source>
        <strain evidence="10 11">JCM 1407</strain>
    </source>
</reference>
<sequence length="660" mass="75506">MAIAKMKKFTLLALESHKEKLLEYLQQFQMVEFINLQDEKSENLEFMDNDSQSEIVSELEGKKAKIKFSLDILNRYVEKEKGLKAMMKDKKSIEYSKLKELGEKVDFNSIYDYLKEKDTKLSFLKNEISKPKSDIEVLKPWVNFDTNFEDTKLKNCVSYLGTIPLKEKDKFREEIDSNIKGSYVEFVNETEKDVYMFVIVHNDFKEELSQMLKKYGFNKLDIKCQSTPRQQIESLYKDIKDIKDKQKNVEEEMREYVNKIEELEIAYEYLTLEISKGNACYNFKKSDKVVAIEGWVPKDFKDKFEKIVKQSEGKYYYLEFEDPTEEEVEEVPIMLKNNGVVSAFESITSMYSLPKYNEIDPTPLLFPFYIIFFGMMLSDAGYGLVMVLATTIALKMIPFDDEMKKMVKLFCYLGISTMVWGVLYGSYFTGALKIPAIWMKPENNANLLIIVSIVFGLIQIYAGLFIKAYMLIRDKKYMDAVYDVLLWIITVTSAILFIVSAFQDIPALKANVNLFKYLMIAGMVGLVLTQGRESKSIGGKLGGGLYGLYGITGYVGDMVSYTRLMALGLATGFIGGAFNSIVALLGSGVIAIIVGAILFLLTHTFNLLINALGAYVHSLRLQYVEYFGKFYEGGGRAFAPFRHKNKFIKVKTDLGGIDNE</sequence>
<evidence type="ECO:0000256" key="7">
    <source>
        <dbReference type="ARBA" id="ARBA00023136"/>
    </source>
</evidence>
<evidence type="ECO:0000256" key="3">
    <source>
        <dbReference type="ARBA" id="ARBA00022448"/>
    </source>
</evidence>
<comment type="subcellular location">
    <subcellularLocation>
        <location evidence="1">Membrane</location>
        <topology evidence="1">Multi-pass membrane protein</topology>
    </subcellularLocation>
</comment>
<name>A0ABN1JT21_9CLOT</name>
<accession>A0ABN1JT21</accession>
<evidence type="ECO:0000256" key="8">
    <source>
        <dbReference type="SAM" id="Coils"/>
    </source>
</evidence>
<feature type="transmembrane region" description="Helical" evidence="9">
    <location>
        <begin position="514"/>
        <end position="531"/>
    </location>
</feature>
<dbReference type="RefSeq" id="WP_343763486.1">
    <property type="nucleotide sequence ID" value="NZ_BAAACG010000019.1"/>
</dbReference>
<keyword evidence="11" id="KW-1185">Reference proteome</keyword>
<protein>
    <submittedName>
        <fullName evidence="10">V-type ATP synthase subunit I</fullName>
    </submittedName>
</protein>
<keyword evidence="3" id="KW-0813">Transport</keyword>
<keyword evidence="6" id="KW-0406">Ion transport</keyword>
<gene>
    <name evidence="10" type="ORF">GCM10008906_33390</name>
</gene>
<dbReference type="PANTHER" id="PTHR11629">
    <property type="entry name" value="VACUOLAR PROTON ATPASES"/>
    <property type="match status" value="1"/>
</dbReference>
<evidence type="ECO:0000256" key="6">
    <source>
        <dbReference type="ARBA" id="ARBA00023065"/>
    </source>
</evidence>
<evidence type="ECO:0000256" key="1">
    <source>
        <dbReference type="ARBA" id="ARBA00004141"/>
    </source>
</evidence>
<evidence type="ECO:0000256" key="4">
    <source>
        <dbReference type="ARBA" id="ARBA00022692"/>
    </source>
</evidence>
<feature type="transmembrane region" description="Helical" evidence="9">
    <location>
        <begin position="543"/>
        <end position="561"/>
    </location>
</feature>
<dbReference type="PANTHER" id="PTHR11629:SF63">
    <property type="entry name" value="V-TYPE PROTON ATPASE SUBUNIT A"/>
    <property type="match status" value="1"/>
</dbReference>
<evidence type="ECO:0000313" key="10">
    <source>
        <dbReference type="EMBL" id="GAA0746142.1"/>
    </source>
</evidence>
<dbReference type="Pfam" id="PF01496">
    <property type="entry name" value="V_ATPase_I"/>
    <property type="match status" value="2"/>
</dbReference>
<keyword evidence="7 9" id="KW-0472">Membrane</keyword>
<keyword evidence="8" id="KW-0175">Coiled coil</keyword>
<feature type="transmembrane region" description="Helical" evidence="9">
    <location>
        <begin position="364"/>
        <end position="397"/>
    </location>
</feature>
<keyword evidence="4 9" id="KW-0812">Transmembrane</keyword>
<evidence type="ECO:0000256" key="5">
    <source>
        <dbReference type="ARBA" id="ARBA00022989"/>
    </source>
</evidence>
<feature type="transmembrane region" description="Helical" evidence="9">
    <location>
        <begin position="581"/>
        <end position="601"/>
    </location>
</feature>